<dbReference type="PANTHER" id="PTHR34875:SF5">
    <property type="entry name" value="GLYCINE CLEAVAGE SYSTEM TRANSCRIPTIONAL REPRESSOR"/>
    <property type="match status" value="1"/>
</dbReference>
<dbReference type="Pfam" id="PF13740">
    <property type="entry name" value="ACT_6"/>
    <property type="match status" value="1"/>
</dbReference>
<dbReference type="InterPro" id="IPR045865">
    <property type="entry name" value="ACT-like_dom_sf"/>
</dbReference>
<proteinExistence type="predicted"/>
<comment type="subcellular location">
    <subcellularLocation>
        <location evidence="1">Cytoplasm</location>
    </subcellularLocation>
</comment>
<dbReference type="InterPro" id="IPR002912">
    <property type="entry name" value="ACT_dom"/>
</dbReference>
<sequence>MTNYLVVTAMGTDRPGLVAKLARLATDCDCDIVDSRMAQFGNEFTMIMMMAGSWPAITKLETSLPGLCVELELLMVMKRTSKHVPLTYISRLEVTFNGQDQRGTMRNITQFLADRSLDLATVRSFAEELDNGQQTQHLLFTINVPEKVDLQQLEQSLHTLAAELSLSCAIRRMQGVPVVERD</sequence>
<keyword evidence="4" id="KW-1185">Reference proteome</keyword>
<keyword evidence="1" id="KW-0678">Repressor</keyword>
<dbReference type="PANTHER" id="PTHR34875">
    <property type="entry name" value="UPF0237 PROTEIN MJ1558"/>
    <property type="match status" value="1"/>
</dbReference>
<dbReference type="Gene3D" id="3.30.70.260">
    <property type="match status" value="2"/>
</dbReference>
<protein>
    <recommendedName>
        <fullName evidence="1">Glycine cleavage system transcriptional repressor</fullName>
    </recommendedName>
</protein>
<dbReference type="GO" id="GO:0006355">
    <property type="term" value="P:regulation of DNA-templated transcription"/>
    <property type="evidence" value="ECO:0007669"/>
    <property type="project" value="UniProtKB-UniRule"/>
</dbReference>
<dbReference type="Proteomes" id="UP000294832">
    <property type="component" value="Unassembled WGS sequence"/>
</dbReference>
<dbReference type="SUPFAM" id="SSF55021">
    <property type="entry name" value="ACT-like"/>
    <property type="match status" value="2"/>
</dbReference>
<dbReference type="PROSITE" id="PS51671">
    <property type="entry name" value="ACT"/>
    <property type="match status" value="1"/>
</dbReference>
<dbReference type="RefSeq" id="WP_133039230.1">
    <property type="nucleotide sequence ID" value="NZ_SLWF01000015.1"/>
</dbReference>
<name>A0A4R2F898_9GAMM</name>
<dbReference type="PIRSF" id="PIRSF028103">
    <property type="entry name" value="GcvR"/>
    <property type="match status" value="1"/>
</dbReference>
<dbReference type="FunFam" id="3.30.70.260:FF:000005">
    <property type="entry name" value="Glycine cleavage system transcriptional repressor"/>
    <property type="match status" value="1"/>
</dbReference>
<accession>A0A4R2F898</accession>
<evidence type="ECO:0000256" key="1">
    <source>
        <dbReference type="PIRNR" id="PIRNR028103"/>
    </source>
</evidence>
<organism evidence="3 4">
    <name type="scientific">Shewanella fodinae</name>
    <dbReference type="NCBI Taxonomy" id="552357"/>
    <lineage>
        <taxon>Bacteria</taxon>
        <taxon>Pseudomonadati</taxon>
        <taxon>Pseudomonadota</taxon>
        <taxon>Gammaproteobacteria</taxon>
        <taxon>Alteromonadales</taxon>
        <taxon>Shewanellaceae</taxon>
        <taxon>Shewanella</taxon>
    </lineage>
</organism>
<gene>
    <name evidence="3" type="ORF">EDC91_11595</name>
</gene>
<evidence type="ECO:0000313" key="3">
    <source>
        <dbReference type="EMBL" id="TCN83386.1"/>
    </source>
</evidence>
<dbReference type="InterPro" id="IPR050990">
    <property type="entry name" value="UPF0237/GcvR_regulator"/>
</dbReference>
<comment type="caution">
    <text evidence="3">The sequence shown here is derived from an EMBL/GenBank/DDBJ whole genome shotgun (WGS) entry which is preliminary data.</text>
</comment>
<dbReference type="GO" id="GO:0005737">
    <property type="term" value="C:cytoplasm"/>
    <property type="evidence" value="ECO:0007669"/>
    <property type="project" value="UniProtKB-SubCell"/>
</dbReference>
<feature type="domain" description="ACT" evidence="2">
    <location>
        <begin position="93"/>
        <end position="175"/>
    </location>
</feature>
<reference evidence="3 4" key="1">
    <citation type="submission" date="2019-03" db="EMBL/GenBank/DDBJ databases">
        <title>Freshwater and sediment microbial communities from various areas in North America, analyzing microbe dynamics in response to fracking.</title>
        <authorList>
            <person name="Lamendella R."/>
        </authorList>
    </citation>
    <scope>NUCLEOTIDE SEQUENCE [LARGE SCALE GENOMIC DNA]</scope>
    <source>
        <strain evidence="3 4">74A</strain>
    </source>
</reference>
<dbReference type="InterPro" id="IPR016867">
    <property type="entry name" value="GcvR"/>
</dbReference>
<keyword evidence="1" id="KW-0804">Transcription</keyword>
<keyword evidence="1" id="KW-0963">Cytoplasm</keyword>
<dbReference type="EMBL" id="SLWF01000015">
    <property type="protein sequence ID" value="TCN83386.1"/>
    <property type="molecule type" value="Genomic_DNA"/>
</dbReference>
<evidence type="ECO:0000313" key="4">
    <source>
        <dbReference type="Proteomes" id="UP000294832"/>
    </source>
</evidence>
<dbReference type="OrthoDB" id="5814713at2"/>
<evidence type="ECO:0000259" key="2">
    <source>
        <dbReference type="PROSITE" id="PS51671"/>
    </source>
</evidence>
<dbReference type="AlphaFoldDB" id="A0A4R2F898"/>